<dbReference type="EMBL" id="PPCV01000010">
    <property type="protein sequence ID" value="RXW31302.1"/>
    <property type="molecule type" value="Genomic_DNA"/>
</dbReference>
<dbReference type="Pfam" id="PF03308">
    <property type="entry name" value="MeaB"/>
    <property type="match status" value="1"/>
</dbReference>
<dbReference type="PANTHER" id="PTHR10285">
    <property type="entry name" value="URIDINE KINASE"/>
    <property type="match status" value="1"/>
</dbReference>
<dbReference type="Proteomes" id="UP000290624">
    <property type="component" value="Unassembled WGS sequence"/>
</dbReference>
<sequence length="224" mass="24231">MRQPRTCTLAQLIDRAATLAASGSRTLLGITGAPGVGKSTLASALALALGPERAVVVPMDGFHLDQRVLDWWGRADRKGAPDTFDADGFVALLSRLRVGEDGHTVWAPRFDRDLEQPIAGAIEVPGAVPLVIVEGNYLLFDGPWRTVAHLLTESWFLAPPESLRQERLVARHVRHGRSPEAARAWALGPDQANADAIAATASRADHIVTLIDIDDEKRHLGPLR</sequence>
<dbReference type="InterPro" id="IPR027417">
    <property type="entry name" value="P-loop_NTPase"/>
</dbReference>
<proteinExistence type="predicted"/>
<accession>A0A4Q2EFJ8</accession>
<dbReference type="AlphaFoldDB" id="A0A4Q2EFJ8"/>
<protein>
    <submittedName>
        <fullName evidence="1">Nucleoside/nucleotide kinase family protein</fullName>
    </submittedName>
</protein>
<gene>
    <name evidence="1" type="ORF">C1706_12545</name>
</gene>
<keyword evidence="2" id="KW-1185">Reference proteome</keyword>
<dbReference type="RefSeq" id="WP_129459577.1">
    <property type="nucleotide sequence ID" value="NZ_PPCV01000010.1"/>
</dbReference>
<dbReference type="NCBIfam" id="NF006743">
    <property type="entry name" value="PRK09270.1-2"/>
    <property type="match status" value="1"/>
</dbReference>
<keyword evidence="1" id="KW-0808">Transferase</keyword>
<evidence type="ECO:0000313" key="1">
    <source>
        <dbReference type="EMBL" id="RXW31302.1"/>
    </source>
</evidence>
<dbReference type="GO" id="GO:0016301">
    <property type="term" value="F:kinase activity"/>
    <property type="evidence" value="ECO:0007669"/>
    <property type="project" value="UniProtKB-KW"/>
</dbReference>
<evidence type="ECO:0000313" key="2">
    <source>
        <dbReference type="Proteomes" id="UP000290624"/>
    </source>
</evidence>
<organism evidence="1 2">
    <name type="scientific">Propioniciclava flava</name>
    <dbReference type="NCBI Taxonomy" id="2072026"/>
    <lineage>
        <taxon>Bacteria</taxon>
        <taxon>Bacillati</taxon>
        <taxon>Actinomycetota</taxon>
        <taxon>Actinomycetes</taxon>
        <taxon>Propionibacteriales</taxon>
        <taxon>Propionibacteriaceae</taxon>
        <taxon>Propioniciclava</taxon>
    </lineage>
</organism>
<dbReference type="OrthoDB" id="3192509at2"/>
<comment type="caution">
    <text evidence="1">The sequence shown here is derived from an EMBL/GenBank/DDBJ whole genome shotgun (WGS) entry which is preliminary data.</text>
</comment>
<name>A0A4Q2EFJ8_9ACTN</name>
<dbReference type="Gene3D" id="3.40.50.300">
    <property type="entry name" value="P-loop containing nucleotide triphosphate hydrolases"/>
    <property type="match status" value="1"/>
</dbReference>
<dbReference type="SUPFAM" id="SSF52540">
    <property type="entry name" value="P-loop containing nucleoside triphosphate hydrolases"/>
    <property type="match status" value="1"/>
</dbReference>
<reference evidence="1 2" key="1">
    <citation type="submission" date="2018-01" db="EMBL/GenBank/DDBJ databases">
        <title>Lactibacter flavus gen. nov., sp. nov., a novel bacterium of the family Propionibacteriaceae isolated from raw milk and dairy products.</title>
        <authorList>
            <person name="Wenning M."/>
            <person name="Breitenwieser F."/>
            <person name="Huptas C."/>
            <person name="von Neubeck M."/>
            <person name="Busse H.-J."/>
            <person name="Scherer S."/>
        </authorList>
    </citation>
    <scope>NUCLEOTIDE SEQUENCE [LARGE SCALE GENOMIC DNA]</scope>
    <source>
        <strain evidence="1 2">VG341</strain>
    </source>
</reference>
<keyword evidence="1" id="KW-0418">Kinase</keyword>